<dbReference type="AlphaFoldDB" id="A0A5C5G0D8"/>
<proteinExistence type="predicted"/>
<dbReference type="PANTHER" id="PTHR43481">
    <property type="entry name" value="FRUCTOSE-1-PHOSPHATE PHOSPHATASE"/>
    <property type="match status" value="1"/>
</dbReference>
<dbReference type="SUPFAM" id="SSF56784">
    <property type="entry name" value="HAD-like"/>
    <property type="match status" value="1"/>
</dbReference>
<gene>
    <name evidence="2" type="ORF">DMC30DRAFT_393915</name>
</gene>
<evidence type="ECO:0000256" key="1">
    <source>
        <dbReference type="SAM" id="MobiDB-lite"/>
    </source>
</evidence>
<dbReference type="InterPro" id="IPR051806">
    <property type="entry name" value="HAD-like_SPP"/>
</dbReference>
<dbReference type="InterPro" id="IPR036412">
    <property type="entry name" value="HAD-like_sf"/>
</dbReference>
<name>A0A5C5G0D8_9BASI</name>
<keyword evidence="3" id="KW-1185">Reference proteome</keyword>
<dbReference type="EMBL" id="SOZI01000035">
    <property type="protein sequence ID" value="TNY21902.1"/>
    <property type="molecule type" value="Genomic_DNA"/>
</dbReference>
<protein>
    <recommendedName>
        <fullName evidence="4">HAD-like domain-containing protein</fullName>
    </recommendedName>
</protein>
<feature type="region of interest" description="Disordered" evidence="1">
    <location>
        <begin position="39"/>
        <end position="69"/>
    </location>
</feature>
<dbReference type="InterPro" id="IPR023214">
    <property type="entry name" value="HAD_sf"/>
</dbReference>
<sequence>MPVEITVKGLLFDMDGTLVDSTPAVEKALGDWCQRQGMEPSEFFQHSHGQSPSASPSPPPSTVSIPCVS</sequence>
<dbReference type="Gene3D" id="3.40.50.1000">
    <property type="entry name" value="HAD superfamily/HAD-like"/>
    <property type="match status" value="1"/>
</dbReference>
<evidence type="ECO:0008006" key="4">
    <source>
        <dbReference type="Google" id="ProtNLM"/>
    </source>
</evidence>
<dbReference type="Gene3D" id="1.10.150.240">
    <property type="entry name" value="Putative phosphatase, domain 2"/>
    <property type="match status" value="1"/>
</dbReference>
<reference evidence="2 3" key="1">
    <citation type="submission" date="2019-03" db="EMBL/GenBank/DDBJ databases">
        <title>Rhodosporidium diobovatum UCD-FST 08-225 genome sequencing, assembly, and annotation.</title>
        <authorList>
            <person name="Fakankun I.U."/>
            <person name="Fristensky B."/>
            <person name="Levin D.B."/>
        </authorList>
    </citation>
    <scope>NUCLEOTIDE SEQUENCE [LARGE SCALE GENOMIC DNA]</scope>
    <source>
        <strain evidence="2 3">UCD-FST 08-225</strain>
    </source>
</reference>
<organism evidence="2 3">
    <name type="scientific">Rhodotorula diobovata</name>
    <dbReference type="NCBI Taxonomy" id="5288"/>
    <lineage>
        <taxon>Eukaryota</taxon>
        <taxon>Fungi</taxon>
        <taxon>Dikarya</taxon>
        <taxon>Basidiomycota</taxon>
        <taxon>Pucciniomycotina</taxon>
        <taxon>Microbotryomycetes</taxon>
        <taxon>Sporidiobolales</taxon>
        <taxon>Sporidiobolaceae</taxon>
        <taxon>Rhodotorula</taxon>
    </lineage>
</organism>
<dbReference type="GO" id="GO:0050308">
    <property type="term" value="F:sugar-phosphatase activity"/>
    <property type="evidence" value="ECO:0007669"/>
    <property type="project" value="TreeGrafter"/>
</dbReference>
<evidence type="ECO:0000313" key="3">
    <source>
        <dbReference type="Proteomes" id="UP000311382"/>
    </source>
</evidence>
<evidence type="ECO:0000313" key="2">
    <source>
        <dbReference type="EMBL" id="TNY21902.1"/>
    </source>
</evidence>
<dbReference type="STRING" id="5288.A0A5C5G0D8"/>
<dbReference type="Proteomes" id="UP000311382">
    <property type="component" value="Unassembled WGS sequence"/>
</dbReference>
<dbReference type="OrthoDB" id="40579at2759"/>
<dbReference type="InterPro" id="IPR023198">
    <property type="entry name" value="PGP-like_dom2"/>
</dbReference>
<dbReference type="PANTHER" id="PTHR43481:SF4">
    <property type="entry name" value="GLYCEROL-1-PHOSPHATE PHOSPHOHYDROLASE 1-RELATED"/>
    <property type="match status" value="1"/>
</dbReference>
<comment type="caution">
    <text evidence="2">The sequence shown here is derived from an EMBL/GenBank/DDBJ whole genome shotgun (WGS) entry which is preliminary data.</text>
</comment>
<accession>A0A5C5G0D8</accession>